<name>A0A1I3MMU7_9FLAO</name>
<dbReference type="InterPro" id="IPR007372">
    <property type="entry name" value="Lipid/polyisoprenoid-bd_YceI"/>
</dbReference>
<dbReference type="PANTHER" id="PTHR34406:SF1">
    <property type="entry name" value="PROTEIN YCEI"/>
    <property type="match status" value="1"/>
</dbReference>
<dbReference type="SUPFAM" id="SSF101874">
    <property type="entry name" value="YceI-like"/>
    <property type="match status" value="1"/>
</dbReference>
<evidence type="ECO:0000313" key="4">
    <source>
        <dbReference type="Proteomes" id="UP000242560"/>
    </source>
</evidence>
<evidence type="ECO:0000256" key="1">
    <source>
        <dbReference type="SAM" id="SignalP"/>
    </source>
</evidence>
<evidence type="ECO:0000259" key="2">
    <source>
        <dbReference type="SMART" id="SM00867"/>
    </source>
</evidence>
<sequence length="175" mass="18561">MKNTLKSILVLFAVTLTGLVNAQNITGKSTTVNIEGTSPVHDWVMNGSSATFTGTVDGNTITNVKFTMPTKSLKSTKGKMMDNKAYGALKSDKYPNITFTAPTLSVGKGNLAGKMTIAGVTKEVNFPVTVTKNGKSYHITGTENMKLSTYGMERPGFMGVKTGDAIKVTVNIVAN</sequence>
<dbReference type="Pfam" id="PF04264">
    <property type="entry name" value="YceI"/>
    <property type="match status" value="1"/>
</dbReference>
<protein>
    <submittedName>
        <fullName evidence="3">YceI-like domain-containing protein</fullName>
    </submittedName>
</protein>
<gene>
    <name evidence="3" type="ORF">SAMN05421638_1688</name>
</gene>
<reference evidence="4" key="1">
    <citation type="submission" date="2016-10" db="EMBL/GenBank/DDBJ databases">
        <authorList>
            <person name="Varghese N."/>
            <person name="Submissions S."/>
        </authorList>
    </citation>
    <scope>NUCLEOTIDE SEQUENCE [LARGE SCALE GENOMIC DNA]</scope>
    <source>
        <strain evidence="4">DSM 22251</strain>
    </source>
</reference>
<feature type="chain" id="PRO_5015348994" evidence="1">
    <location>
        <begin position="23"/>
        <end position="175"/>
    </location>
</feature>
<dbReference type="RefSeq" id="WP_089819952.1">
    <property type="nucleotide sequence ID" value="NZ_FORQ01000003.1"/>
</dbReference>
<dbReference type="PANTHER" id="PTHR34406">
    <property type="entry name" value="PROTEIN YCEI"/>
    <property type="match status" value="1"/>
</dbReference>
<organism evidence="3 4">
    <name type="scientific">Kaistella treverensis</name>
    <dbReference type="NCBI Taxonomy" id="631455"/>
    <lineage>
        <taxon>Bacteria</taxon>
        <taxon>Pseudomonadati</taxon>
        <taxon>Bacteroidota</taxon>
        <taxon>Flavobacteriia</taxon>
        <taxon>Flavobacteriales</taxon>
        <taxon>Weeksellaceae</taxon>
        <taxon>Chryseobacterium group</taxon>
        <taxon>Kaistella</taxon>
    </lineage>
</organism>
<feature type="domain" description="Lipid/polyisoprenoid-binding YceI-like" evidence="2">
    <location>
        <begin position="29"/>
        <end position="175"/>
    </location>
</feature>
<accession>A0A1I3MMU7</accession>
<dbReference type="InterPro" id="IPR036761">
    <property type="entry name" value="TTHA0802/YceI-like_sf"/>
</dbReference>
<feature type="signal peptide" evidence="1">
    <location>
        <begin position="1"/>
        <end position="22"/>
    </location>
</feature>
<keyword evidence="1" id="KW-0732">Signal</keyword>
<evidence type="ECO:0000313" key="3">
    <source>
        <dbReference type="EMBL" id="SFI98303.1"/>
    </source>
</evidence>
<proteinExistence type="predicted"/>
<dbReference type="Proteomes" id="UP000242560">
    <property type="component" value="Unassembled WGS sequence"/>
</dbReference>
<dbReference type="AlphaFoldDB" id="A0A1I3MMU7"/>
<dbReference type="SMART" id="SM00867">
    <property type="entry name" value="YceI"/>
    <property type="match status" value="1"/>
</dbReference>
<dbReference type="EMBL" id="FORQ01000003">
    <property type="protein sequence ID" value="SFI98303.1"/>
    <property type="molecule type" value="Genomic_DNA"/>
</dbReference>
<dbReference type="Gene3D" id="2.40.128.110">
    <property type="entry name" value="Lipid/polyisoprenoid-binding, YceI-like"/>
    <property type="match status" value="1"/>
</dbReference>
<keyword evidence="4" id="KW-1185">Reference proteome</keyword>